<dbReference type="Pfam" id="PF02547">
    <property type="entry name" value="Queuosine_synth"/>
    <property type="match status" value="1"/>
</dbReference>
<dbReference type="InterPro" id="IPR042119">
    <property type="entry name" value="QueA_dom2"/>
</dbReference>
<evidence type="ECO:0000256" key="2">
    <source>
        <dbReference type="ARBA" id="ARBA00004691"/>
    </source>
</evidence>
<evidence type="ECO:0000256" key="12">
    <source>
        <dbReference type="ARBA" id="ARBA00076160"/>
    </source>
</evidence>
<dbReference type="InterPro" id="IPR042118">
    <property type="entry name" value="QueA_dom1"/>
</dbReference>
<dbReference type="EC" id="2.4.99.17" evidence="10 13"/>
<dbReference type="PANTHER" id="PTHR30307:SF0">
    <property type="entry name" value="S-ADENOSYLMETHIONINE:TRNA RIBOSYLTRANSFERASE-ISOMERASE"/>
    <property type="match status" value="1"/>
</dbReference>
<dbReference type="UniPathway" id="UPA00392"/>
<evidence type="ECO:0000256" key="8">
    <source>
        <dbReference type="ARBA" id="ARBA00052751"/>
    </source>
</evidence>
<evidence type="ECO:0000256" key="10">
    <source>
        <dbReference type="ARBA" id="ARBA00066503"/>
    </source>
</evidence>
<keyword evidence="4 13" id="KW-0963">Cytoplasm</keyword>
<dbReference type="GO" id="GO:0008616">
    <property type="term" value="P:tRNA queuosine(34) biosynthetic process"/>
    <property type="evidence" value="ECO:0007669"/>
    <property type="project" value="UniProtKB-UniRule"/>
</dbReference>
<evidence type="ECO:0000313" key="15">
    <source>
        <dbReference type="Proteomes" id="UP000033661"/>
    </source>
</evidence>
<dbReference type="NCBIfam" id="NF001140">
    <property type="entry name" value="PRK00147.1"/>
    <property type="match status" value="1"/>
</dbReference>
<protein>
    <recommendedName>
        <fullName evidence="11 13">S-adenosylmethionine:tRNA ribosyltransferase-isomerase</fullName>
        <ecNumber evidence="10 13">2.4.99.17</ecNumber>
    </recommendedName>
    <alternativeName>
        <fullName evidence="12 13">Queuosine biosynthesis protein QueA</fullName>
    </alternativeName>
</protein>
<comment type="pathway">
    <text evidence="2 13">tRNA modification; tRNA-queuosine biosynthesis.</text>
</comment>
<keyword evidence="14" id="KW-0413">Isomerase</keyword>
<gene>
    <name evidence="13 14" type="primary">queA</name>
    <name evidence="14" type="ORF">RBEAN4_0907</name>
</gene>
<dbReference type="PATRIC" id="fig|1359193.3.peg.877"/>
<dbReference type="Proteomes" id="UP000033661">
    <property type="component" value="Unassembled WGS sequence"/>
</dbReference>
<keyword evidence="5 13" id="KW-0808">Transferase</keyword>
<reference evidence="14 15" key="1">
    <citation type="submission" date="2015-02" db="EMBL/GenBank/DDBJ databases">
        <title>Genome Sequencing of Rickettsiales.</title>
        <authorList>
            <person name="Daugherty S.C."/>
            <person name="Su Q."/>
            <person name="Abolude K."/>
            <person name="Beier-Sexton M."/>
            <person name="Carlyon J.A."/>
            <person name="Carter R."/>
            <person name="Day N.P."/>
            <person name="Dumler S.J."/>
            <person name="Dyachenko V."/>
            <person name="Godinez A."/>
            <person name="Kurtti T.J."/>
            <person name="Lichay M."/>
            <person name="Mullins K.E."/>
            <person name="Ott S."/>
            <person name="Pappas-Brown V."/>
            <person name="Paris D.H."/>
            <person name="Patel P."/>
            <person name="Richards A.L."/>
            <person name="Sadzewicz L."/>
            <person name="Sears K."/>
            <person name="Seidman D."/>
            <person name="Sengamalay N."/>
            <person name="Stenos J."/>
            <person name="Tallon L.J."/>
            <person name="Vincent G."/>
            <person name="Fraser C.M."/>
            <person name="Munderloh U."/>
            <person name="Dunning-Hotopp J.C."/>
        </authorList>
    </citation>
    <scope>NUCLEOTIDE SEQUENCE [LARGE SCALE GENOMIC DNA]</scope>
    <source>
        <strain evidence="14 15">RML An4</strain>
    </source>
</reference>
<dbReference type="GO" id="GO:0005737">
    <property type="term" value="C:cytoplasm"/>
    <property type="evidence" value="ECO:0007669"/>
    <property type="project" value="UniProtKB-SubCell"/>
</dbReference>
<comment type="catalytic activity">
    <reaction evidence="8 13">
        <text>7-aminomethyl-7-carbaguanosine(34) in tRNA + S-adenosyl-L-methionine = epoxyqueuosine(34) in tRNA + adenine + L-methionine + 2 H(+)</text>
        <dbReference type="Rhea" id="RHEA:32155"/>
        <dbReference type="Rhea" id="RHEA-COMP:10342"/>
        <dbReference type="Rhea" id="RHEA-COMP:18582"/>
        <dbReference type="ChEBI" id="CHEBI:15378"/>
        <dbReference type="ChEBI" id="CHEBI:16708"/>
        <dbReference type="ChEBI" id="CHEBI:57844"/>
        <dbReference type="ChEBI" id="CHEBI:59789"/>
        <dbReference type="ChEBI" id="CHEBI:82833"/>
        <dbReference type="ChEBI" id="CHEBI:194443"/>
        <dbReference type="EC" id="2.4.99.17"/>
    </reaction>
</comment>
<evidence type="ECO:0000256" key="1">
    <source>
        <dbReference type="ARBA" id="ARBA00004496"/>
    </source>
</evidence>
<comment type="similarity">
    <text evidence="9 13">Belongs to the QueA family.</text>
</comment>
<evidence type="ECO:0000256" key="9">
    <source>
        <dbReference type="ARBA" id="ARBA00061210"/>
    </source>
</evidence>
<evidence type="ECO:0000256" key="11">
    <source>
        <dbReference type="ARBA" id="ARBA00069325"/>
    </source>
</evidence>
<evidence type="ECO:0000313" key="14">
    <source>
        <dbReference type="EMBL" id="KJV89916.1"/>
    </source>
</evidence>
<keyword evidence="6 13" id="KW-0949">S-adenosyl-L-methionine</keyword>
<dbReference type="Gene3D" id="3.40.1780.10">
    <property type="entry name" value="QueA-like"/>
    <property type="match status" value="1"/>
</dbReference>
<accession>A0A0F3QCN2</accession>
<keyword evidence="7 13" id="KW-0671">Queuosine biosynthesis</keyword>
<comment type="subunit">
    <text evidence="3 13">Monomer.</text>
</comment>
<comment type="subcellular location">
    <subcellularLocation>
        <location evidence="1 13">Cytoplasm</location>
    </subcellularLocation>
</comment>
<proteinExistence type="inferred from homology"/>
<dbReference type="FunFam" id="3.40.1780.10:FF:000001">
    <property type="entry name" value="S-adenosylmethionine:tRNA ribosyltransferase-isomerase"/>
    <property type="match status" value="1"/>
</dbReference>
<keyword evidence="15" id="KW-1185">Reference proteome</keyword>
<comment type="caution">
    <text evidence="14">The sequence shown here is derived from an EMBL/GenBank/DDBJ whole genome shotgun (WGS) entry which is preliminary data.</text>
</comment>
<evidence type="ECO:0000256" key="6">
    <source>
        <dbReference type="ARBA" id="ARBA00022691"/>
    </source>
</evidence>
<dbReference type="RefSeq" id="WP_045798971.1">
    <property type="nucleotide sequence ID" value="NZ_LAOI01000001.1"/>
</dbReference>
<dbReference type="Gene3D" id="2.40.10.240">
    <property type="entry name" value="QueA-like"/>
    <property type="match status" value="1"/>
</dbReference>
<sequence length="353" mass="40472">MKLSDFDFDLPLELIAQNPISKRDESNLLIASTQQYVKTKFYNIIDYLKEGDLLVFNNSKVIKAKLSLDKNITINLNQRLKDNRRATNDDAGRLKSIDYWSAFAKPARKLKVGDEFYFDNHKIIITEKLEMGEIKIKFELANISVFEFLDKYGEMPLPLYIKRPERQKSDDERYQTVYSNIQGSVAAPTAGLHFTNDIINKLKAKGVQVAFVTLHVGAGTFMPVKTENINEHKMHTEYCSITPETAAIINKAKKEKRRIIAVGTTSLRTLESSGINGNVNSGDFETDIFITPGFKFQIVDMLLTNFHFPKSTLFMLVCAFAGFKEMHELYKYAIEEQMRFFSYGDATLLYRKV</sequence>
<comment type="function">
    <text evidence="13">Transfers and isomerizes the ribose moiety from AdoMet to the 7-aminomethyl group of 7-deazaguanine (preQ1-tRNA) to give epoxyqueuosine (oQ-tRNA).</text>
</comment>
<dbReference type="InterPro" id="IPR036100">
    <property type="entry name" value="QueA_sf"/>
</dbReference>
<dbReference type="HAMAP" id="MF_00113">
    <property type="entry name" value="QueA"/>
    <property type="match status" value="1"/>
</dbReference>
<name>A0A0F3QCN2_RICBE</name>
<evidence type="ECO:0000256" key="3">
    <source>
        <dbReference type="ARBA" id="ARBA00011245"/>
    </source>
</evidence>
<dbReference type="NCBIfam" id="TIGR00113">
    <property type="entry name" value="queA"/>
    <property type="match status" value="1"/>
</dbReference>
<evidence type="ECO:0000256" key="4">
    <source>
        <dbReference type="ARBA" id="ARBA00022490"/>
    </source>
</evidence>
<evidence type="ECO:0000256" key="5">
    <source>
        <dbReference type="ARBA" id="ARBA00022679"/>
    </source>
</evidence>
<evidence type="ECO:0000256" key="13">
    <source>
        <dbReference type="HAMAP-Rule" id="MF_00113"/>
    </source>
</evidence>
<dbReference type="EMBL" id="LAOI01000001">
    <property type="protein sequence ID" value="KJV89916.1"/>
    <property type="molecule type" value="Genomic_DNA"/>
</dbReference>
<evidence type="ECO:0000256" key="7">
    <source>
        <dbReference type="ARBA" id="ARBA00022785"/>
    </source>
</evidence>
<dbReference type="PANTHER" id="PTHR30307">
    <property type="entry name" value="S-ADENOSYLMETHIONINE:TRNA RIBOSYLTRANSFERASE-ISOMERASE"/>
    <property type="match status" value="1"/>
</dbReference>
<dbReference type="GO" id="GO:0051075">
    <property type="term" value="F:S-adenosylmethionine:tRNA ribosyltransferase-isomerase activity"/>
    <property type="evidence" value="ECO:0007669"/>
    <property type="project" value="UniProtKB-EC"/>
</dbReference>
<dbReference type="InterPro" id="IPR003699">
    <property type="entry name" value="QueA"/>
</dbReference>
<dbReference type="AlphaFoldDB" id="A0A0F3QCN2"/>
<organism evidence="14 15">
    <name type="scientific">Rickettsia bellii str. RML An4</name>
    <dbReference type="NCBI Taxonomy" id="1359193"/>
    <lineage>
        <taxon>Bacteria</taxon>
        <taxon>Pseudomonadati</taxon>
        <taxon>Pseudomonadota</taxon>
        <taxon>Alphaproteobacteria</taxon>
        <taxon>Rickettsiales</taxon>
        <taxon>Rickettsiaceae</taxon>
        <taxon>Rickettsieae</taxon>
        <taxon>Rickettsia</taxon>
        <taxon>belli group</taxon>
    </lineage>
</organism>
<dbReference type="SUPFAM" id="SSF111337">
    <property type="entry name" value="QueA-like"/>
    <property type="match status" value="1"/>
</dbReference>